<dbReference type="InterPro" id="IPR015797">
    <property type="entry name" value="NUDIX_hydrolase-like_dom_sf"/>
</dbReference>
<dbReference type="OrthoDB" id="128927at2759"/>
<dbReference type="GO" id="GO:0005634">
    <property type="term" value="C:nucleus"/>
    <property type="evidence" value="ECO:0007669"/>
    <property type="project" value="TreeGrafter"/>
</dbReference>
<evidence type="ECO:0000256" key="2">
    <source>
        <dbReference type="ARBA" id="ARBA00022801"/>
    </source>
</evidence>
<evidence type="ECO:0000313" key="5">
    <source>
        <dbReference type="EMBL" id="OWZ00102.1"/>
    </source>
</evidence>
<dbReference type="Pfam" id="PF00293">
    <property type="entry name" value="NUDIX"/>
    <property type="match status" value="1"/>
</dbReference>
<dbReference type="GO" id="GO:0005737">
    <property type="term" value="C:cytoplasm"/>
    <property type="evidence" value="ECO:0007669"/>
    <property type="project" value="TreeGrafter"/>
</dbReference>
<dbReference type="InterPro" id="IPR020084">
    <property type="entry name" value="NUDIX_hydrolase_CS"/>
</dbReference>
<dbReference type="EMBL" id="NBNE01007897">
    <property type="protein sequence ID" value="OWZ00102.1"/>
    <property type="molecule type" value="Genomic_DNA"/>
</dbReference>
<keyword evidence="1" id="KW-0479">Metal-binding</keyword>
<dbReference type="PROSITE" id="PS00893">
    <property type="entry name" value="NUDIX_BOX"/>
    <property type="match status" value="1"/>
</dbReference>
<feature type="chain" id="PRO_5013302332" evidence="3">
    <location>
        <begin position="19"/>
        <end position="352"/>
    </location>
</feature>
<reference evidence="6" key="1">
    <citation type="submission" date="2017-03" db="EMBL/GenBank/DDBJ databases">
        <title>Phytopthora megakarya and P. palmivora, two closely related causual agents of cacao black pod achieved similar genome size and gene model numbers by different mechanisms.</title>
        <authorList>
            <person name="Ali S."/>
            <person name="Shao J."/>
            <person name="Larry D.J."/>
            <person name="Kronmiller B."/>
            <person name="Shen D."/>
            <person name="Strem M.D."/>
            <person name="Melnick R.L."/>
            <person name="Guiltinan M.J."/>
            <person name="Tyler B.M."/>
            <person name="Meinhardt L.W."/>
            <person name="Bailey B.A."/>
        </authorList>
    </citation>
    <scope>NUCLEOTIDE SEQUENCE [LARGE SCALE GENOMIC DNA]</scope>
    <source>
        <strain evidence="6">zdho120</strain>
    </source>
</reference>
<dbReference type="SUPFAM" id="SSF55811">
    <property type="entry name" value="Nudix"/>
    <property type="match status" value="1"/>
</dbReference>
<dbReference type="PANTHER" id="PTHR12629">
    <property type="entry name" value="DIPHOSPHOINOSITOL POLYPHOSPHATE PHOSPHOHYDROLASE"/>
    <property type="match status" value="1"/>
</dbReference>
<dbReference type="PROSITE" id="PS51462">
    <property type="entry name" value="NUDIX"/>
    <property type="match status" value="1"/>
</dbReference>
<sequence>MRVLSFVAFATVVSVVFSATSSEKTDIAKAEHNVELLTRKLPATLENKQSLRTLHQYELAKPNEERVVTQVGEMADDIVTKTDTLLRKRKKADDILERMDDVYGKAKIPKNLNAAVKRATTAMDDVAALEKRLEHYPQGLSDATMQQLLKEETLRLKDVATYSKESGTSMRRKIEPFEGIKIAPEKYLASKHGCEVQRYSKDGKRLLSSAVVSRPESQGGGDVLLISSSNPNKIEWLLPKGGWDEGEGIQIAALREVIEEGGVNAKLLHDLGVVSDKGHVYYLYKMKASTVFDDWPESSRSRMWVSYQDAILMLHKRPHMIEMVKKAQEVDDLVKIGNLESADPKLAKYVLD</sequence>
<evidence type="ECO:0000256" key="3">
    <source>
        <dbReference type="SAM" id="SignalP"/>
    </source>
</evidence>
<evidence type="ECO:0000259" key="4">
    <source>
        <dbReference type="PROSITE" id="PS51462"/>
    </source>
</evidence>
<dbReference type="Proteomes" id="UP000198211">
    <property type="component" value="Unassembled WGS sequence"/>
</dbReference>
<dbReference type="AlphaFoldDB" id="A0A225V467"/>
<keyword evidence="2" id="KW-0378">Hydrolase</keyword>
<dbReference type="GO" id="GO:0046872">
    <property type="term" value="F:metal ion binding"/>
    <property type="evidence" value="ECO:0007669"/>
    <property type="project" value="UniProtKB-KW"/>
</dbReference>
<comment type="caution">
    <text evidence="5">The sequence shown here is derived from an EMBL/GenBank/DDBJ whole genome shotgun (WGS) entry which is preliminary data.</text>
</comment>
<gene>
    <name evidence="5" type="ORF">PHMEG_00028786</name>
</gene>
<dbReference type="InterPro" id="IPR000086">
    <property type="entry name" value="NUDIX_hydrolase_dom"/>
</dbReference>
<evidence type="ECO:0000313" key="6">
    <source>
        <dbReference type="Proteomes" id="UP000198211"/>
    </source>
</evidence>
<dbReference type="STRING" id="4795.A0A225V467"/>
<proteinExistence type="predicted"/>
<evidence type="ECO:0000256" key="1">
    <source>
        <dbReference type="ARBA" id="ARBA00022723"/>
    </source>
</evidence>
<dbReference type="GO" id="GO:0016787">
    <property type="term" value="F:hydrolase activity"/>
    <property type="evidence" value="ECO:0007669"/>
    <property type="project" value="UniProtKB-KW"/>
</dbReference>
<feature type="domain" description="Nudix hydrolase" evidence="4">
    <location>
        <begin position="203"/>
        <end position="327"/>
    </location>
</feature>
<feature type="signal peptide" evidence="3">
    <location>
        <begin position="1"/>
        <end position="18"/>
    </location>
</feature>
<name>A0A225V467_9STRA</name>
<dbReference type="PANTHER" id="PTHR12629:SF0">
    <property type="entry name" value="DIPHOSPHOINOSITOL-POLYPHOSPHATE DIPHOSPHATASE"/>
    <property type="match status" value="1"/>
</dbReference>
<organism evidence="5 6">
    <name type="scientific">Phytophthora megakarya</name>
    <dbReference type="NCBI Taxonomy" id="4795"/>
    <lineage>
        <taxon>Eukaryota</taxon>
        <taxon>Sar</taxon>
        <taxon>Stramenopiles</taxon>
        <taxon>Oomycota</taxon>
        <taxon>Peronosporomycetes</taxon>
        <taxon>Peronosporales</taxon>
        <taxon>Peronosporaceae</taxon>
        <taxon>Phytophthora</taxon>
    </lineage>
</organism>
<dbReference type="Gene3D" id="3.90.79.10">
    <property type="entry name" value="Nucleoside Triphosphate Pyrophosphohydrolase"/>
    <property type="match status" value="1"/>
</dbReference>
<keyword evidence="3" id="KW-0732">Signal</keyword>
<keyword evidence="6" id="KW-1185">Reference proteome</keyword>
<protein>
    <submittedName>
        <fullName evidence="5">RxLR effector protein</fullName>
    </submittedName>
</protein>
<accession>A0A225V467</accession>